<dbReference type="AlphaFoldDB" id="A0A126T7A7"/>
<dbReference type="RefSeq" id="WP_036275734.1">
    <property type="nucleotide sequence ID" value="NZ_CP014476.1"/>
</dbReference>
<name>A0A126T7A7_9GAMM</name>
<dbReference type="Pfam" id="PF05235">
    <property type="entry name" value="CHAD"/>
    <property type="match status" value="1"/>
</dbReference>
<gene>
    <name evidence="2" type="ORF">JT25_016060</name>
</gene>
<dbReference type="EMBL" id="CP014476">
    <property type="protein sequence ID" value="AMK77975.1"/>
    <property type="molecule type" value="Genomic_DNA"/>
</dbReference>
<dbReference type="Proteomes" id="UP000030512">
    <property type="component" value="Chromosome"/>
</dbReference>
<dbReference type="PROSITE" id="PS51708">
    <property type="entry name" value="CHAD"/>
    <property type="match status" value="1"/>
</dbReference>
<evidence type="ECO:0000313" key="2">
    <source>
        <dbReference type="EMBL" id="AMK77975.1"/>
    </source>
</evidence>
<dbReference type="KEGG" id="mdn:JT25_016060"/>
<dbReference type="PANTHER" id="PTHR39339">
    <property type="entry name" value="SLR1444 PROTEIN"/>
    <property type="match status" value="1"/>
</dbReference>
<dbReference type="STRING" id="1538553.JT25_016060"/>
<protein>
    <recommendedName>
        <fullName evidence="1">CHAD domain-containing protein</fullName>
    </recommendedName>
</protein>
<evidence type="ECO:0000259" key="1">
    <source>
        <dbReference type="PROSITE" id="PS51708"/>
    </source>
</evidence>
<proteinExistence type="predicted"/>
<feature type="domain" description="CHAD" evidence="1">
    <location>
        <begin position="1"/>
        <end position="273"/>
    </location>
</feature>
<dbReference type="Gene3D" id="1.40.20.10">
    <property type="entry name" value="CHAD domain"/>
    <property type="match status" value="1"/>
</dbReference>
<dbReference type="InterPro" id="IPR038186">
    <property type="entry name" value="CHAD_dom_sf"/>
</dbReference>
<keyword evidence="3" id="KW-1185">Reference proteome</keyword>
<reference evidence="2 3" key="1">
    <citation type="journal article" date="2015" name="Environ. Microbiol.">
        <title>Methane oxidation coupled to nitrate reduction under hypoxia by the Gammaproteobacterium Methylomonas denitrificans, sp. nov. type strain FJG1.</title>
        <authorList>
            <person name="Kits K.D."/>
            <person name="Klotz M.G."/>
            <person name="Stein L.Y."/>
        </authorList>
    </citation>
    <scope>NUCLEOTIDE SEQUENCE [LARGE SCALE GENOMIC DNA]</scope>
    <source>
        <strain evidence="2 3">FJG1</strain>
    </source>
</reference>
<dbReference type="PANTHER" id="PTHR39339:SF1">
    <property type="entry name" value="CHAD DOMAIN-CONTAINING PROTEIN"/>
    <property type="match status" value="1"/>
</dbReference>
<dbReference type="OrthoDB" id="5566422at2"/>
<sequence length="273" mass="32011">MSEHGGKQLIDALDEHWRKYRKLLKACRQSTSEDNIHEFRVSTRRLMSLIELLNSLAPQAALAKIRKALKKQLDQFDELRDTQVMLFEVAKNMPILPELEPFLAFMHEREQQLLIHSKSNIASFYQPKLRRKVKKAGKRFERQIANTDLNTALPIAIDQIYALTLERYQELDPTNPASIHRLRIAVKKLRYTLLAVQTIIVDLPEPLFKQLQSYLTHMGDIQNSTVLLNTLDAFFVHKIPEAIEQYYRQQQQDLITVFMARASEILEFWQKKD</sequence>
<organism evidence="2 3">
    <name type="scientific">Methylomonas denitrificans</name>
    <dbReference type="NCBI Taxonomy" id="1538553"/>
    <lineage>
        <taxon>Bacteria</taxon>
        <taxon>Pseudomonadati</taxon>
        <taxon>Pseudomonadota</taxon>
        <taxon>Gammaproteobacteria</taxon>
        <taxon>Methylococcales</taxon>
        <taxon>Methylococcaceae</taxon>
        <taxon>Methylomonas</taxon>
    </lineage>
</organism>
<dbReference type="SMART" id="SM00880">
    <property type="entry name" value="CHAD"/>
    <property type="match status" value="1"/>
</dbReference>
<accession>A0A126T7A7</accession>
<evidence type="ECO:0000313" key="3">
    <source>
        <dbReference type="Proteomes" id="UP000030512"/>
    </source>
</evidence>
<dbReference type="InterPro" id="IPR007899">
    <property type="entry name" value="CHAD_dom"/>
</dbReference>